<feature type="transmembrane region" description="Helical" evidence="1">
    <location>
        <begin position="12"/>
        <end position="36"/>
    </location>
</feature>
<keyword evidence="3" id="KW-1185">Reference proteome</keyword>
<reference evidence="2 3" key="1">
    <citation type="submission" date="2016-11" db="EMBL/GenBank/DDBJ databases">
        <title>Trade-off between light-utilization and light-protection in marine flavobacteria.</title>
        <authorList>
            <person name="Kumagai Y."/>
        </authorList>
    </citation>
    <scope>NUCLEOTIDE SEQUENCE [LARGE SCALE GENOMIC DNA]</scope>
    <source>
        <strain evidence="2 3">JCM 13191</strain>
    </source>
</reference>
<protein>
    <recommendedName>
        <fullName evidence="4">DoxX family protein</fullName>
    </recommendedName>
</protein>
<feature type="transmembrane region" description="Helical" evidence="1">
    <location>
        <begin position="113"/>
        <end position="133"/>
    </location>
</feature>
<evidence type="ECO:0000313" key="2">
    <source>
        <dbReference type="EMBL" id="ARN77230.1"/>
    </source>
</evidence>
<dbReference type="Proteomes" id="UP000193431">
    <property type="component" value="Chromosome"/>
</dbReference>
<sequence length="143" mass="17048">MLMEITTQKPPVSFWIIACLAIAWNLFEIYFSSFQLDYLEQNSTAAEFEKIQNLPFWYLIIFMIALFSEMLGAFLLFMRRKICVSFFFVAMVALIFIEFYWLFFFSIRKTSMMVSVIIPTVVVAVAVFLFFYSRFANRKGWFK</sequence>
<gene>
    <name evidence="2" type="ORF">BST97_04115</name>
</gene>
<name>A0A1W6MI17_9FLAO</name>
<evidence type="ECO:0008006" key="4">
    <source>
        <dbReference type="Google" id="ProtNLM"/>
    </source>
</evidence>
<accession>A0A1W6MI17</accession>
<keyword evidence="1" id="KW-1133">Transmembrane helix</keyword>
<feature type="transmembrane region" description="Helical" evidence="1">
    <location>
        <begin position="56"/>
        <end position="77"/>
    </location>
</feature>
<keyword evidence="1" id="KW-0812">Transmembrane</keyword>
<organism evidence="2 3">
    <name type="scientific">Nonlabens spongiae</name>
    <dbReference type="NCBI Taxonomy" id="331648"/>
    <lineage>
        <taxon>Bacteria</taxon>
        <taxon>Pseudomonadati</taxon>
        <taxon>Bacteroidota</taxon>
        <taxon>Flavobacteriia</taxon>
        <taxon>Flavobacteriales</taxon>
        <taxon>Flavobacteriaceae</taxon>
        <taxon>Nonlabens</taxon>
    </lineage>
</organism>
<dbReference type="AlphaFoldDB" id="A0A1W6MI17"/>
<evidence type="ECO:0000256" key="1">
    <source>
        <dbReference type="SAM" id="Phobius"/>
    </source>
</evidence>
<keyword evidence="1" id="KW-0472">Membrane</keyword>
<dbReference type="STRING" id="331648.BST97_04115"/>
<feature type="transmembrane region" description="Helical" evidence="1">
    <location>
        <begin position="84"/>
        <end position="107"/>
    </location>
</feature>
<proteinExistence type="predicted"/>
<dbReference type="EMBL" id="CP019344">
    <property type="protein sequence ID" value="ARN77230.1"/>
    <property type="molecule type" value="Genomic_DNA"/>
</dbReference>
<evidence type="ECO:0000313" key="3">
    <source>
        <dbReference type="Proteomes" id="UP000193431"/>
    </source>
</evidence>